<sequence length="80" mass="8988">MPNRKIIHTFDNKLMGCGIDIESKNQILEDRLSWHCARFGLQVEAALAVTTKFTRDCIGQILPTGASRSEELDFKANLPI</sequence>
<organism evidence="1 2">
    <name type="scientific">Thiorhodovibrio winogradskyi</name>
    <dbReference type="NCBI Taxonomy" id="77007"/>
    <lineage>
        <taxon>Bacteria</taxon>
        <taxon>Pseudomonadati</taxon>
        <taxon>Pseudomonadota</taxon>
        <taxon>Gammaproteobacteria</taxon>
        <taxon>Chromatiales</taxon>
        <taxon>Chromatiaceae</taxon>
        <taxon>Thiorhodovibrio</taxon>
    </lineage>
</organism>
<dbReference type="Proteomes" id="UP001432180">
    <property type="component" value="Chromosome"/>
</dbReference>
<dbReference type="EMBL" id="CP121472">
    <property type="protein sequence ID" value="WPL18059.1"/>
    <property type="molecule type" value="Genomic_DNA"/>
</dbReference>
<accession>A0ABZ0SCM3</accession>
<keyword evidence="2" id="KW-1185">Reference proteome</keyword>
<reference evidence="1 2" key="1">
    <citation type="journal article" date="2023" name="Microorganisms">
        <title>Thiorhodovibrio frisius and Trv. litoralis spp. nov., Two Novel Members from a Clade of Fastidious Purple Sulfur Bacteria That Exhibit Unique Red-Shifted Light-Harvesting Capabilities.</title>
        <authorList>
            <person name="Methner A."/>
            <person name="Kuzyk S.B."/>
            <person name="Petersen J."/>
            <person name="Bauer S."/>
            <person name="Brinkmann H."/>
            <person name="Sichau K."/>
            <person name="Wanner G."/>
            <person name="Wolf J."/>
            <person name="Neumann-Schaal M."/>
            <person name="Henke P."/>
            <person name="Tank M."/>
            <person name="Sproer C."/>
            <person name="Bunk B."/>
            <person name="Overmann J."/>
        </authorList>
    </citation>
    <scope>NUCLEOTIDE SEQUENCE [LARGE SCALE GENOMIC DNA]</scope>
    <source>
        <strain evidence="1 2">DSM 6702</strain>
    </source>
</reference>
<proteinExistence type="predicted"/>
<evidence type="ECO:0000313" key="1">
    <source>
        <dbReference type="EMBL" id="WPL18059.1"/>
    </source>
</evidence>
<protein>
    <submittedName>
        <fullName evidence="1">Uncharacterized protein</fullName>
    </submittedName>
</protein>
<name>A0ABZ0SCM3_9GAMM</name>
<gene>
    <name evidence="1" type="ORF">Thiowin_03110</name>
</gene>
<evidence type="ECO:0000313" key="2">
    <source>
        <dbReference type="Proteomes" id="UP001432180"/>
    </source>
</evidence>